<dbReference type="Proteomes" id="UP000006062">
    <property type="component" value="Chromosome"/>
</dbReference>
<protein>
    <submittedName>
        <fullName evidence="2">Bacteriochlorophyll 4-vinyl reductase</fullName>
    </submittedName>
</protein>
<proteinExistence type="predicted"/>
<evidence type="ECO:0000259" key="1">
    <source>
        <dbReference type="SMART" id="SM00989"/>
    </source>
</evidence>
<dbReference type="InterPro" id="IPR010249">
    <property type="entry name" value="BchJ"/>
</dbReference>
<sequence length="205" mass="22493">MAFQVADVNETVHRGRIGPNAIIRIAESLEASQGRQAVTDLFHLAGLDRYLQAMPTEMVDEQEVVALQGALRVQLGIPAARSVSRDAGLRTGDYLLANRIPRPAQRLLSILPPSLACRTLIKAIRGNSWTFVGTGVFDADPSYPPKLLIANSPMCRGATAAEPLCDFYAGTFERLFRRLVQRESVVTEIACEANGAPRCVFEVRW</sequence>
<gene>
    <name evidence="2" type="ordered locus">Thivi_2399</name>
</gene>
<dbReference type="AlphaFoldDB" id="I3YBH6"/>
<dbReference type="EMBL" id="CP003154">
    <property type="protein sequence ID" value="AFL74344.1"/>
    <property type="molecule type" value="Genomic_DNA"/>
</dbReference>
<feature type="domain" description="4-vinyl reductase 4VR" evidence="1">
    <location>
        <begin position="144"/>
        <end position="205"/>
    </location>
</feature>
<name>I3YBH6_THIV6</name>
<dbReference type="GO" id="GO:0015979">
    <property type="term" value="P:photosynthesis"/>
    <property type="evidence" value="ECO:0007669"/>
    <property type="project" value="InterPro"/>
</dbReference>
<dbReference type="STRING" id="765911.Thivi_2399"/>
<accession>I3YBH6</accession>
<dbReference type="PANTHER" id="PTHR35090">
    <property type="entry name" value="DNA-DIRECTED RNA POLYMERASE SUBUNIT I"/>
    <property type="match status" value="1"/>
</dbReference>
<dbReference type="SMART" id="SM00989">
    <property type="entry name" value="V4R"/>
    <property type="match status" value="1"/>
</dbReference>
<reference evidence="2 3" key="1">
    <citation type="submission" date="2012-06" db="EMBL/GenBank/DDBJ databases">
        <title>Complete sequence of Thiocystis violascens DSM 198.</title>
        <authorList>
            <consortium name="US DOE Joint Genome Institute"/>
            <person name="Lucas S."/>
            <person name="Han J."/>
            <person name="Lapidus A."/>
            <person name="Cheng J.-F."/>
            <person name="Goodwin L."/>
            <person name="Pitluck S."/>
            <person name="Peters L."/>
            <person name="Ovchinnikova G."/>
            <person name="Teshima H."/>
            <person name="Detter J.C."/>
            <person name="Han C."/>
            <person name="Tapia R."/>
            <person name="Land M."/>
            <person name="Hauser L."/>
            <person name="Kyrpides N."/>
            <person name="Ivanova N."/>
            <person name="Pagani I."/>
            <person name="Vogl K."/>
            <person name="Liu Z."/>
            <person name="Frigaard N.-U."/>
            <person name="Bryant D."/>
            <person name="Woyke T."/>
        </authorList>
    </citation>
    <scope>NUCLEOTIDE SEQUENCE [LARGE SCALE GENOMIC DNA]</scope>
    <source>
        <strain evidence="3">ATCC 17096 / DSM 198 / 6111</strain>
    </source>
</reference>
<dbReference type="InterPro" id="IPR024096">
    <property type="entry name" value="NO_sig/Golgi_transp_ligand-bd"/>
</dbReference>
<dbReference type="GO" id="GO:0030494">
    <property type="term" value="P:bacteriochlorophyll biosynthetic process"/>
    <property type="evidence" value="ECO:0007669"/>
    <property type="project" value="InterPro"/>
</dbReference>
<dbReference type="Gene3D" id="3.30.1380.20">
    <property type="entry name" value="Trafficking protein particle complex subunit 3"/>
    <property type="match status" value="1"/>
</dbReference>
<dbReference type="PANTHER" id="PTHR35090:SF1">
    <property type="entry name" value="SLR0144 PROTEIN"/>
    <property type="match status" value="1"/>
</dbReference>
<dbReference type="KEGG" id="tvi:Thivi_2399"/>
<dbReference type="NCBIfam" id="TIGR02019">
    <property type="entry name" value="BchJ"/>
    <property type="match status" value="1"/>
</dbReference>
<dbReference type="HOGENOM" id="CLU_092419_0_0_6"/>
<organism evidence="2 3">
    <name type="scientific">Thiocystis violascens (strain ATCC 17096 / DSM 198 / 6111)</name>
    <name type="common">Chromatium violascens</name>
    <dbReference type="NCBI Taxonomy" id="765911"/>
    <lineage>
        <taxon>Bacteria</taxon>
        <taxon>Pseudomonadati</taxon>
        <taxon>Pseudomonadota</taxon>
        <taxon>Gammaproteobacteria</taxon>
        <taxon>Chromatiales</taxon>
        <taxon>Chromatiaceae</taxon>
        <taxon>Thiocystis</taxon>
    </lineage>
</organism>
<evidence type="ECO:0000313" key="2">
    <source>
        <dbReference type="EMBL" id="AFL74344.1"/>
    </source>
</evidence>
<dbReference type="eggNOG" id="COG1719">
    <property type="taxonomic scope" value="Bacteria"/>
</dbReference>
<dbReference type="InterPro" id="IPR004096">
    <property type="entry name" value="V4R"/>
</dbReference>
<evidence type="ECO:0000313" key="3">
    <source>
        <dbReference type="Proteomes" id="UP000006062"/>
    </source>
</evidence>
<dbReference type="Pfam" id="PF02830">
    <property type="entry name" value="V4R"/>
    <property type="match status" value="1"/>
</dbReference>
<dbReference type="SUPFAM" id="SSF111126">
    <property type="entry name" value="Ligand-binding domain in the NO signalling and Golgi transport"/>
    <property type="match status" value="1"/>
</dbReference>
<keyword evidence="3" id="KW-1185">Reference proteome</keyword>